<dbReference type="AlphaFoldDB" id="A0A2P6NUR4"/>
<organism evidence="1 2">
    <name type="scientific">Planoprotostelium fungivorum</name>
    <dbReference type="NCBI Taxonomy" id="1890364"/>
    <lineage>
        <taxon>Eukaryota</taxon>
        <taxon>Amoebozoa</taxon>
        <taxon>Evosea</taxon>
        <taxon>Variosea</taxon>
        <taxon>Cavosteliida</taxon>
        <taxon>Cavosteliaceae</taxon>
        <taxon>Planoprotostelium</taxon>
    </lineage>
</organism>
<proteinExistence type="predicted"/>
<gene>
    <name evidence="1" type="ORF">PROFUN_02412</name>
</gene>
<comment type="caution">
    <text evidence="1">The sequence shown here is derived from an EMBL/GenBank/DDBJ whole genome shotgun (WGS) entry which is preliminary data.</text>
</comment>
<sequence>MERSILLFLAAYNDFWNAIDGQPEEEFMLDDEPEPIENITRIVVEGGSKDARLRWPISFQAFARWLPMLAARSNCELTELDDETRNLLDKHLGDKSRGFYWEDLPYVDDVTRNEDFHHWEFLNVQGPAGRVSYLISCSPEDAGTVVRMDRSGGDGGVNECESPEAWLQRTTDQLKHFTRERRDMA</sequence>
<dbReference type="Proteomes" id="UP000241769">
    <property type="component" value="Unassembled WGS sequence"/>
</dbReference>
<protein>
    <submittedName>
        <fullName evidence="1">Uncharacterized protein</fullName>
    </submittedName>
</protein>
<keyword evidence="2" id="KW-1185">Reference proteome</keyword>
<reference evidence="1 2" key="1">
    <citation type="journal article" date="2018" name="Genome Biol. Evol.">
        <title>Multiple Roots of Fruiting Body Formation in Amoebozoa.</title>
        <authorList>
            <person name="Hillmann F."/>
            <person name="Forbes G."/>
            <person name="Novohradska S."/>
            <person name="Ferling I."/>
            <person name="Riege K."/>
            <person name="Groth M."/>
            <person name="Westermann M."/>
            <person name="Marz M."/>
            <person name="Spaller T."/>
            <person name="Winckler T."/>
            <person name="Schaap P."/>
            <person name="Glockner G."/>
        </authorList>
    </citation>
    <scope>NUCLEOTIDE SEQUENCE [LARGE SCALE GENOMIC DNA]</scope>
    <source>
        <strain evidence="1 2">Jena</strain>
    </source>
</reference>
<accession>A0A2P6NUR4</accession>
<evidence type="ECO:0000313" key="2">
    <source>
        <dbReference type="Proteomes" id="UP000241769"/>
    </source>
</evidence>
<dbReference type="EMBL" id="MDYQ01000018">
    <property type="protein sequence ID" value="PRP87712.1"/>
    <property type="molecule type" value="Genomic_DNA"/>
</dbReference>
<evidence type="ECO:0000313" key="1">
    <source>
        <dbReference type="EMBL" id="PRP87712.1"/>
    </source>
</evidence>
<dbReference type="InParanoid" id="A0A2P6NUR4"/>
<name>A0A2P6NUR4_9EUKA</name>